<dbReference type="SMART" id="SM00028">
    <property type="entry name" value="TPR"/>
    <property type="match status" value="5"/>
</dbReference>
<evidence type="ECO:0000256" key="1">
    <source>
        <dbReference type="SAM" id="Coils"/>
    </source>
</evidence>
<gene>
    <name evidence="2" type="ORF">BK732_02905</name>
</gene>
<accession>A0A243ART5</accession>
<protein>
    <submittedName>
        <fullName evidence="2">Uncharacterized protein</fullName>
    </submittedName>
</protein>
<dbReference type="InterPro" id="IPR011990">
    <property type="entry name" value="TPR-like_helical_dom_sf"/>
</dbReference>
<comment type="caution">
    <text evidence="2">The sequence shown here is derived from an EMBL/GenBank/DDBJ whole genome shotgun (WGS) entry which is preliminary data.</text>
</comment>
<dbReference type="RefSeq" id="WP_088030943.1">
    <property type="nucleotide sequence ID" value="NZ_NFDG01000019.1"/>
</dbReference>
<proteinExistence type="predicted"/>
<sequence>METDVVTKEQMKNSLDDWYRVMLQQNIEKATEMKEEIDSKISGLEVDQDVSLYHALLNFRYQVLSDWVSIKEGSFNQVESFEAPQEGMLAYCYHLFKALYFRMIENYEEASKEFEHAETLLKYIQNPCEKAEFNYRLGEFYYHTYQEVKAIHHIQKAKAEFLNHPGYQINVALCENIYGLCCVELKQFELAEESFNIALDVFQRVNHRKYVLMIRNNLGWLYGTQNLSDLAIRHASEVAEKLPKHYKAIFTVAEEYCKLGKTELAEKYIALGIEICNELKNREFQYRFMILEKLNKGSNANEMEKIILEGIAYFESKNLLECVKEYSEKLAMQFYEEDNHIKASKYFYINNKANKKYLEKGALK</sequence>
<dbReference type="Gene3D" id="1.25.40.10">
    <property type="entry name" value="Tetratricopeptide repeat domain"/>
    <property type="match status" value="1"/>
</dbReference>
<dbReference type="SUPFAM" id="SSF48452">
    <property type="entry name" value="TPR-like"/>
    <property type="match status" value="1"/>
</dbReference>
<reference evidence="2 3" key="1">
    <citation type="submission" date="2016-10" db="EMBL/GenBank/DDBJ databases">
        <title>Comparative genomics of Bacillus thuringiensis reveals a path to pathogens against multiple invertebrate hosts.</title>
        <authorList>
            <person name="Zheng J."/>
            <person name="Gao Q."/>
            <person name="Liu H."/>
            <person name="Peng D."/>
            <person name="Ruan L."/>
            <person name="Sun M."/>
        </authorList>
    </citation>
    <scope>NUCLEOTIDE SEQUENCE [LARGE SCALE GENOMIC DNA]</scope>
    <source>
        <strain evidence="2">BGSC 4BM1</strain>
    </source>
</reference>
<organism evidence="2 3">
    <name type="scientific">Bacillus thuringiensis serovar navarrensis</name>
    <dbReference type="NCBI Taxonomy" id="339658"/>
    <lineage>
        <taxon>Bacteria</taxon>
        <taxon>Bacillati</taxon>
        <taxon>Bacillota</taxon>
        <taxon>Bacilli</taxon>
        <taxon>Bacillales</taxon>
        <taxon>Bacillaceae</taxon>
        <taxon>Bacillus</taxon>
        <taxon>Bacillus cereus group</taxon>
    </lineage>
</organism>
<keyword evidence="1" id="KW-0175">Coiled coil</keyword>
<feature type="coiled-coil region" evidence="1">
    <location>
        <begin position="20"/>
        <end position="47"/>
    </location>
</feature>
<dbReference type="Pfam" id="PF18801">
    <property type="entry name" value="RapH_N"/>
    <property type="match status" value="1"/>
</dbReference>
<dbReference type="Proteomes" id="UP000194860">
    <property type="component" value="Unassembled WGS sequence"/>
</dbReference>
<name>A0A243ART5_BACTU</name>
<dbReference type="Pfam" id="PF13424">
    <property type="entry name" value="TPR_12"/>
    <property type="match status" value="1"/>
</dbReference>
<dbReference type="InterPro" id="IPR019734">
    <property type="entry name" value="TPR_rpt"/>
</dbReference>
<evidence type="ECO:0000313" key="3">
    <source>
        <dbReference type="Proteomes" id="UP000194860"/>
    </source>
</evidence>
<evidence type="ECO:0000313" key="2">
    <source>
        <dbReference type="EMBL" id="OTY28601.1"/>
    </source>
</evidence>
<dbReference type="AlphaFoldDB" id="A0A243ART5"/>
<dbReference type="EMBL" id="NFDG01000019">
    <property type="protein sequence ID" value="OTY28601.1"/>
    <property type="molecule type" value="Genomic_DNA"/>
</dbReference>